<comment type="caution">
    <text evidence="1">The sequence shown here is derived from an EMBL/GenBank/DDBJ whole genome shotgun (WGS) entry which is preliminary data.</text>
</comment>
<dbReference type="AlphaFoldDB" id="A0A9J6GTU8"/>
<dbReference type="InterPro" id="IPR027417">
    <property type="entry name" value="P-loop_NTPase"/>
</dbReference>
<dbReference type="SUPFAM" id="SSF52540">
    <property type="entry name" value="P-loop containing nucleoside triphosphate hydrolases"/>
    <property type="match status" value="1"/>
</dbReference>
<evidence type="ECO:0000313" key="1">
    <source>
        <dbReference type="EMBL" id="KAH9378635.1"/>
    </source>
</evidence>
<dbReference type="VEuPathDB" id="VectorBase:HLOH_055822"/>
<sequence length="125" mass="13591">MLQLTETALGRHEAAAKSGNIAGFSTKGDDDTTFLEHALLLILDEPTTGLDPEVRRSVWDALQAVDKSQTSTLLSTHDMEEADAMADQIIIMAHGRVVCSGSTAFLKKACSEYTLYPHGDFSPFF</sequence>
<organism evidence="1 2">
    <name type="scientific">Haemaphysalis longicornis</name>
    <name type="common">Bush tick</name>
    <dbReference type="NCBI Taxonomy" id="44386"/>
    <lineage>
        <taxon>Eukaryota</taxon>
        <taxon>Metazoa</taxon>
        <taxon>Ecdysozoa</taxon>
        <taxon>Arthropoda</taxon>
        <taxon>Chelicerata</taxon>
        <taxon>Arachnida</taxon>
        <taxon>Acari</taxon>
        <taxon>Parasitiformes</taxon>
        <taxon>Ixodida</taxon>
        <taxon>Ixodoidea</taxon>
        <taxon>Ixodidae</taxon>
        <taxon>Haemaphysalinae</taxon>
        <taxon>Haemaphysalis</taxon>
    </lineage>
</organism>
<keyword evidence="2" id="KW-1185">Reference proteome</keyword>
<protein>
    <submittedName>
        <fullName evidence="1">Uncharacterized protein</fullName>
    </submittedName>
</protein>
<evidence type="ECO:0000313" key="2">
    <source>
        <dbReference type="Proteomes" id="UP000821853"/>
    </source>
</evidence>
<dbReference type="PANTHER" id="PTHR43582">
    <property type="entry name" value="LINEARMYCIN RESISTANCE ATP-BINDING PROTEIN LNRL"/>
    <property type="match status" value="1"/>
</dbReference>
<reference evidence="1 2" key="1">
    <citation type="journal article" date="2020" name="Cell">
        <title>Large-Scale Comparative Analyses of Tick Genomes Elucidate Their Genetic Diversity and Vector Capacities.</title>
        <authorList>
            <consortium name="Tick Genome and Microbiome Consortium (TIGMIC)"/>
            <person name="Jia N."/>
            <person name="Wang J."/>
            <person name="Shi W."/>
            <person name="Du L."/>
            <person name="Sun Y."/>
            <person name="Zhan W."/>
            <person name="Jiang J.F."/>
            <person name="Wang Q."/>
            <person name="Zhang B."/>
            <person name="Ji P."/>
            <person name="Bell-Sakyi L."/>
            <person name="Cui X.M."/>
            <person name="Yuan T.T."/>
            <person name="Jiang B.G."/>
            <person name="Yang W.F."/>
            <person name="Lam T.T."/>
            <person name="Chang Q.C."/>
            <person name="Ding S.J."/>
            <person name="Wang X.J."/>
            <person name="Zhu J.G."/>
            <person name="Ruan X.D."/>
            <person name="Zhao L."/>
            <person name="Wei J.T."/>
            <person name="Ye R.Z."/>
            <person name="Que T.C."/>
            <person name="Du C.H."/>
            <person name="Zhou Y.H."/>
            <person name="Cheng J.X."/>
            <person name="Dai P.F."/>
            <person name="Guo W.B."/>
            <person name="Han X.H."/>
            <person name="Huang E.J."/>
            <person name="Li L.F."/>
            <person name="Wei W."/>
            <person name="Gao Y.C."/>
            <person name="Liu J.Z."/>
            <person name="Shao H.Z."/>
            <person name="Wang X."/>
            <person name="Wang C.C."/>
            <person name="Yang T.C."/>
            <person name="Huo Q.B."/>
            <person name="Li W."/>
            <person name="Chen H.Y."/>
            <person name="Chen S.E."/>
            <person name="Zhou L.G."/>
            <person name="Ni X.B."/>
            <person name="Tian J.H."/>
            <person name="Sheng Y."/>
            <person name="Liu T."/>
            <person name="Pan Y.S."/>
            <person name="Xia L.Y."/>
            <person name="Li J."/>
            <person name="Zhao F."/>
            <person name="Cao W.C."/>
        </authorList>
    </citation>
    <scope>NUCLEOTIDE SEQUENCE [LARGE SCALE GENOMIC DNA]</scope>
    <source>
        <strain evidence="1">HaeL-2018</strain>
    </source>
</reference>
<name>A0A9J6GTU8_HAELO</name>
<dbReference type="Proteomes" id="UP000821853">
    <property type="component" value="Unassembled WGS sequence"/>
</dbReference>
<dbReference type="EMBL" id="JABSTR010000009">
    <property type="protein sequence ID" value="KAH9378635.1"/>
    <property type="molecule type" value="Genomic_DNA"/>
</dbReference>
<dbReference type="PANTHER" id="PTHR43582:SF2">
    <property type="entry name" value="LINEARMYCIN RESISTANCE ATP-BINDING PROTEIN LNRL"/>
    <property type="match status" value="1"/>
</dbReference>
<dbReference type="OrthoDB" id="6430974at2759"/>
<accession>A0A9J6GTU8</accession>
<proteinExistence type="predicted"/>
<dbReference type="Gene3D" id="3.40.50.300">
    <property type="entry name" value="P-loop containing nucleotide triphosphate hydrolases"/>
    <property type="match status" value="1"/>
</dbReference>
<gene>
    <name evidence="1" type="ORF">HPB48_014043</name>
</gene>